<gene>
    <name evidence="4" type="primary">LOC113210267</name>
</gene>
<feature type="chain" id="PRO_5039466713" evidence="2">
    <location>
        <begin position="22"/>
        <end position="273"/>
    </location>
</feature>
<evidence type="ECO:0000313" key="3">
    <source>
        <dbReference type="Proteomes" id="UP000504606"/>
    </source>
</evidence>
<feature type="region of interest" description="Disordered" evidence="1">
    <location>
        <begin position="69"/>
        <end position="112"/>
    </location>
</feature>
<dbReference type="AlphaFoldDB" id="A0A9C6TSG2"/>
<proteinExistence type="predicted"/>
<dbReference type="GeneID" id="113210267"/>
<evidence type="ECO:0000256" key="2">
    <source>
        <dbReference type="SAM" id="SignalP"/>
    </source>
</evidence>
<protein>
    <submittedName>
        <fullName evidence="4">Elastin-like isoform X1</fullName>
    </submittedName>
</protein>
<feature type="signal peptide" evidence="2">
    <location>
        <begin position="1"/>
        <end position="21"/>
    </location>
</feature>
<feature type="compositionally biased region" description="Polar residues" evidence="1">
    <location>
        <begin position="226"/>
        <end position="243"/>
    </location>
</feature>
<feature type="compositionally biased region" description="Gly residues" evidence="1">
    <location>
        <begin position="207"/>
        <end position="217"/>
    </location>
</feature>
<evidence type="ECO:0000256" key="1">
    <source>
        <dbReference type="SAM" id="MobiDB-lite"/>
    </source>
</evidence>
<feature type="compositionally biased region" description="Polar residues" evidence="1">
    <location>
        <begin position="102"/>
        <end position="112"/>
    </location>
</feature>
<feature type="compositionally biased region" description="Low complexity" evidence="1">
    <location>
        <begin position="190"/>
        <end position="206"/>
    </location>
</feature>
<dbReference type="RefSeq" id="XP_052119646.1">
    <property type="nucleotide sequence ID" value="XM_052263686.1"/>
</dbReference>
<accession>A0A9C6TSG2</accession>
<organism evidence="3 4">
    <name type="scientific">Frankliniella occidentalis</name>
    <name type="common">Western flower thrips</name>
    <name type="synonym">Euthrips occidentalis</name>
    <dbReference type="NCBI Taxonomy" id="133901"/>
    <lineage>
        <taxon>Eukaryota</taxon>
        <taxon>Metazoa</taxon>
        <taxon>Ecdysozoa</taxon>
        <taxon>Arthropoda</taxon>
        <taxon>Hexapoda</taxon>
        <taxon>Insecta</taxon>
        <taxon>Pterygota</taxon>
        <taxon>Neoptera</taxon>
        <taxon>Paraneoptera</taxon>
        <taxon>Thysanoptera</taxon>
        <taxon>Terebrantia</taxon>
        <taxon>Thripoidea</taxon>
        <taxon>Thripidae</taxon>
        <taxon>Frankliniella</taxon>
    </lineage>
</organism>
<sequence length="273" mass="27388">MDRRWLASFIVLAVSVQVRRGHRADNAALTGPPVLLLPAQRSAAAAQVAGRHKPSPKAVKLFEGNINTRTFEDSGGGGNRRRGAAEARATPSAGGPEGAGSTAGSASPQSLHSNGIAERRGIMDGLSQTYSAIKETVVHGVEVLGTALVNKAGRVGKGIKVALDVDSAGNVRHAAGAGTAPGASPGGISGTAPSATPGATPVNAPGAGPGAAPGAGPEGNPPMTAPQDQNLDGEQNVNSNINHMNAERAWRYQQMSAADNVAASSKQGGRSLR</sequence>
<feature type="region of interest" description="Disordered" evidence="1">
    <location>
        <begin position="176"/>
        <end position="248"/>
    </location>
</feature>
<dbReference type="Proteomes" id="UP000504606">
    <property type="component" value="Unplaced"/>
</dbReference>
<keyword evidence="2" id="KW-0732">Signal</keyword>
<keyword evidence="3" id="KW-1185">Reference proteome</keyword>
<name>A0A9C6TSG2_FRAOC</name>
<evidence type="ECO:0000313" key="4">
    <source>
        <dbReference type="RefSeq" id="XP_052119646.1"/>
    </source>
</evidence>
<reference evidence="4" key="1">
    <citation type="submission" date="2025-08" db="UniProtKB">
        <authorList>
            <consortium name="RefSeq"/>
        </authorList>
    </citation>
    <scope>IDENTIFICATION</scope>
    <source>
        <tissue evidence="4">Whole organism</tissue>
    </source>
</reference>